<feature type="transmembrane region" description="Helical" evidence="1">
    <location>
        <begin position="182"/>
        <end position="205"/>
    </location>
</feature>
<protein>
    <submittedName>
        <fullName evidence="2">Uncharacterized protein</fullName>
    </submittedName>
</protein>
<dbReference type="Proteomes" id="UP001150924">
    <property type="component" value="Unassembled WGS sequence"/>
</dbReference>
<dbReference type="AlphaFoldDB" id="A0A9X3J0N7"/>
<gene>
    <name evidence="2" type="ORF">OV079_27460</name>
</gene>
<feature type="transmembrane region" description="Helical" evidence="1">
    <location>
        <begin position="116"/>
        <end position="141"/>
    </location>
</feature>
<name>A0A9X3J0N7_9BACT</name>
<comment type="caution">
    <text evidence="2">The sequence shown here is derived from an EMBL/GenBank/DDBJ whole genome shotgun (WGS) entry which is preliminary data.</text>
</comment>
<dbReference type="EMBL" id="JAPNKE010000002">
    <property type="protein sequence ID" value="MCY1009238.1"/>
    <property type="molecule type" value="Genomic_DNA"/>
</dbReference>
<evidence type="ECO:0000313" key="2">
    <source>
        <dbReference type="EMBL" id="MCY1009238.1"/>
    </source>
</evidence>
<accession>A0A9X3J0N7</accession>
<feature type="transmembrane region" description="Helical" evidence="1">
    <location>
        <begin position="148"/>
        <end position="170"/>
    </location>
</feature>
<feature type="transmembrane region" description="Helical" evidence="1">
    <location>
        <begin position="81"/>
        <end position="104"/>
    </location>
</feature>
<reference evidence="2" key="1">
    <citation type="submission" date="2022-11" db="EMBL/GenBank/DDBJ databases">
        <title>Minimal conservation of predation-associated metabolite biosynthetic gene clusters underscores biosynthetic potential of Myxococcota including descriptions for ten novel species: Archangium lansinium sp. nov., Myxococcus landrumus sp. nov., Nannocystis bai.</title>
        <authorList>
            <person name="Ahearne A."/>
            <person name="Stevens C."/>
            <person name="Phillips K."/>
        </authorList>
    </citation>
    <scope>NUCLEOTIDE SEQUENCE</scope>
    <source>
        <strain evidence="2">Na p29</strain>
    </source>
</reference>
<keyword evidence="1" id="KW-0472">Membrane</keyword>
<keyword evidence="1" id="KW-0812">Transmembrane</keyword>
<dbReference type="RefSeq" id="WP_267771899.1">
    <property type="nucleotide sequence ID" value="NZ_JAPNKE010000002.1"/>
</dbReference>
<sequence>MQRSSQFELRRWIAATLVAEALGFAAGMGLGRAIYFLVGGEPSGAAGVLFVVGLSTLAGVIEGACLGAGQWRVLRDVVPRVGAGAWIAASATGGALAWILGMSAGPHVPSPLPAPWIGALALVLSGLVLGAVLGGAQAIVLHRRAGPSGWWVSANAVGWMLGLLCVYAGMTLVPDGALTASGLVILGLSGAAMAVSPALATGLVLRAFSRSRREP</sequence>
<keyword evidence="3" id="KW-1185">Reference proteome</keyword>
<feature type="transmembrane region" description="Helical" evidence="1">
    <location>
        <begin position="12"/>
        <end position="38"/>
    </location>
</feature>
<proteinExistence type="predicted"/>
<organism evidence="2 3">
    <name type="scientific">Nannocystis pusilla</name>
    <dbReference type="NCBI Taxonomy" id="889268"/>
    <lineage>
        <taxon>Bacteria</taxon>
        <taxon>Pseudomonadati</taxon>
        <taxon>Myxococcota</taxon>
        <taxon>Polyangia</taxon>
        <taxon>Nannocystales</taxon>
        <taxon>Nannocystaceae</taxon>
        <taxon>Nannocystis</taxon>
    </lineage>
</organism>
<evidence type="ECO:0000313" key="3">
    <source>
        <dbReference type="Proteomes" id="UP001150924"/>
    </source>
</evidence>
<keyword evidence="1" id="KW-1133">Transmembrane helix</keyword>
<evidence type="ECO:0000256" key="1">
    <source>
        <dbReference type="SAM" id="Phobius"/>
    </source>
</evidence>
<feature type="transmembrane region" description="Helical" evidence="1">
    <location>
        <begin position="44"/>
        <end position="69"/>
    </location>
</feature>